<sequence length="39" mass="4318">MSYIEGIEFKLESILPEKVYLSESEKTGVFAVDSGLPNP</sequence>
<reference evidence="1 2" key="1">
    <citation type="submission" date="2013-01" db="EMBL/GenBank/DDBJ databases">
        <authorList>
            <person name="Harkins D.M."/>
            <person name="Durkin A.S."/>
            <person name="Brinkac L.M."/>
            <person name="Haft D.H."/>
            <person name="Selengut J.D."/>
            <person name="Sanka R."/>
            <person name="DePew J."/>
            <person name="Purushe J."/>
            <person name="Tulsiani S.M."/>
            <person name="Graham G.C."/>
            <person name="Burns M.-A."/>
            <person name="Dohnt M.F."/>
            <person name="Smythe L.D."/>
            <person name="McKay D.B."/>
            <person name="Craig S.B."/>
            <person name="Vinetz J.M."/>
            <person name="Sutton G.G."/>
            <person name="Nierman W.C."/>
            <person name="Fouts D.E."/>
        </authorList>
    </citation>
    <scope>NUCLEOTIDE SEQUENCE [LARGE SCALE GENOMIC DNA]</scope>
    <source>
        <strain evidence="1 2">LT2116</strain>
    </source>
</reference>
<dbReference type="EMBL" id="AHOR02000003">
    <property type="protein sequence ID" value="EMF84401.1"/>
    <property type="molecule type" value="Genomic_DNA"/>
</dbReference>
<evidence type="ECO:0000313" key="1">
    <source>
        <dbReference type="EMBL" id="EMF84401.1"/>
    </source>
</evidence>
<dbReference type="AlphaFoldDB" id="M3H5K4"/>
<evidence type="ECO:0000313" key="2">
    <source>
        <dbReference type="Proteomes" id="UP000011770"/>
    </source>
</evidence>
<name>M3H5K4_9LEPT</name>
<organism evidence="1 2">
    <name type="scientific">Leptospira weilii serovar Topaz str. LT2116</name>
    <dbReference type="NCBI Taxonomy" id="1088540"/>
    <lineage>
        <taxon>Bacteria</taxon>
        <taxon>Pseudomonadati</taxon>
        <taxon>Spirochaetota</taxon>
        <taxon>Spirochaetia</taxon>
        <taxon>Leptospirales</taxon>
        <taxon>Leptospiraceae</taxon>
        <taxon>Leptospira</taxon>
    </lineage>
</organism>
<protein>
    <submittedName>
        <fullName evidence="1">Uncharacterized protein</fullName>
    </submittedName>
</protein>
<gene>
    <name evidence="1" type="ORF">LEP1GSC188_3232</name>
</gene>
<dbReference type="Proteomes" id="UP000011770">
    <property type="component" value="Unassembled WGS sequence"/>
</dbReference>
<comment type="caution">
    <text evidence="1">The sequence shown here is derived from an EMBL/GenBank/DDBJ whole genome shotgun (WGS) entry which is preliminary data.</text>
</comment>
<accession>M3H5K4</accession>
<proteinExistence type="predicted"/>